<comment type="caution">
    <text evidence="2">The sequence shown here is derived from an EMBL/GenBank/DDBJ whole genome shotgun (WGS) entry which is preliminary data.</text>
</comment>
<feature type="transmembrane region" description="Helical" evidence="1">
    <location>
        <begin position="173"/>
        <end position="196"/>
    </location>
</feature>
<dbReference type="RefSeq" id="WP_124196228.1">
    <property type="nucleotide sequence ID" value="NZ_REGA01000012.1"/>
</dbReference>
<feature type="transmembrane region" description="Helical" evidence="1">
    <location>
        <begin position="89"/>
        <end position="110"/>
    </location>
</feature>
<organism evidence="2 3">
    <name type="scientific">Natrarchaeobius chitinivorans</name>
    <dbReference type="NCBI Taxonomy" id="1679083"/>
    <lineage>
        <taxon>Archaea</taxon>
        <taxon>Methanobacteriati</taxon>
        <taxon>Methanobacteriota</taxon>
        <taxon>Stenosarchaea group</taxon>
        <taxon>Halobacteria</taxon>
        <taxon>Halobacteriales</taxon>
        <taxon>Natrialbaceae</taxon>
        <taxon>Natrarchaeobius</taxon>
    </lineage>
</organism>
<evidence type="ECO:0000313" key="3">
    <source>
        <dbReference type="Proteomes" id="UP000282323"/>
    </source>
</evidence>
<dbReference type="OrthoDB" id="236291at2157"/>
<feature type="transmembrane region" description="Helical" evidence="1">
    <location>
        <begin position="130"/>
        <end position="153"/>
    </location>
</feature>
<dbReference type="AlphaFoldDB" id="A0A3N6ME15"/>
<protein>
    <submittedName>
        <fullName evidence="2">Uncharacterized protein</fullName>
    </submittedName>
</protein>
<proteinExistence type="predicted"/>
<gene>
    <name evidence="2" type="ORF">EA473_13975</name>
</gene>
<evidence type="ECO:0000256" key="1">
    <source>
        <dbReference type="SAM" id="Phobius"/>
    </source>
</evidence>
<name>A0A3N6ME15_NATCH</name>
<keyword evidence="1" id="KW-0812">Transmembrane</keyword>
<keyword evidence="1" id="KW-0472">Membrane</keyword>
<feature type="transmembrane region" description="Helical" evidence="1">
    <location>
        <begin position="6"/>
        <end position="24"/>
    </location>
</feature>
<accession>A0A3N6ME15</accession>
<sequence>MAPAIVHFLVGASLVVLLAMPLALRDGHHGRHLWLVAIGGLWGLFPDVHYVTPVLESELTALHDSQWANLFAFHYALDQPPIATRPLEATAASILLFLVAIGIFTGASVVTGRIRSSADRRAPVPTATRIVATGYAIAVAGIVAGVAAGLVFISVDGIEPMSTLVGAESARVGWLVLFALCLAGSAAFAALVFAVTAVTGSRPLPSSLLSGLLFGTVVWVGATVAVPIWMHVVLGDARPIPYVHRTGLVALGTVVVLLAIVYPLGYRMAAGSTVG</sequence>
<dbReference type="Proteomes" id="UP000282323">
    <property type="component" value="Unassembled WGS sequence"/>
</dbReference>
<keyword evidence="1" id="KW-1133">Transmembrane helix</keyword>
<reference evidence="2 3" key="1">
    <citation type="submission" date="2018-10" db="EMBL/GenBank/DDBJ databases">
        <title>Natrarchaeobius chitinivorans gen. nov., sp. nov., and Natrarchaeobius haloalkaliphilus sp. nov., alkaliphilic, chitin-utilizing haloarchaea from hypersaline alkaline lakes.</title>
        <authorList>
            <person name="Sorokin D.Y."/>
            <person name="Elcheninov A.G."/>
            <person name="Kostrikina N.A."/>
            <person name="Bale N.J."/>
            <person name="Sinninghe Damste J.S."/>
            <person name="Khijniak T.V."/>
            <person name="Kublanov I.V."/>
            <person name="Toshchakov S.V."/>
        </authorList>
    </citation>
    <scope>NUCLEOTIDE SEQUENCE [LARGE SCALE GENOMIC DNA]</scope>
    <source>
        <strain evidence="2 3">AArcht4T</strain>
    </source>
</reference>
<feature type="transmembrane region" description="Helical" evidence="1">
    <location>
        <begin position="208"/>
        <end position="230"/>
    </location>
</feature>
<feature type="transmembrane region" description="Helical" evidence="1">
    <location>
        <begin position="242"/>
        <end position="262"/>
    </location>
</feature>
<evidence type="ECO:0000313" key="2">
    <source>
        <dbReference type="EMBL" id="RQG93821.1"/>
    </source>
</evidence>
<dbReference type="EMBL" id="REGA01000012">
    <property type="protein sequence ID" value="RQG93821.1"/>
    <property type="molecule type" value="Genomic_DNA"/>
</dbReference>
<keyword evidence="3" id="KW-1185">Reference proteome</keyword>